<organism evidence="4 5">
    <name type="scientific">Maribacter litopenaei</name>
    <dbReference type="NCBI Taxonomy" id="2976127"/>
    <lineage>
        <taxon>Bacteria</taxon>
        <taxon>Pseudomonadati</taxon>
        <taxon>Bacteroidota</taxon>
        <taxon>Flavobacteriia</taxon>
        <taxon>Flavobacteriales</taxon>
        <taxon>Flavobacteriaceae</taxon>
        <taxon>Maribacter</taxon>
    </lineage>
</organism>
<feature type="transmembrane region" description="Helical" evidence="1">
    <location>
        <begin position="283"/>
        <end position="302"/>
    </location>
</feature>
<feature type="transmembrane region" description="Helical" evidence="1">
    <location>
        <begin position="332"/>
        <end position="349"/>
    </location>
</feature>
<accession>A0ABY5YAQ6</accession>
<evidence type="ECO:0000259" key="2">
    <source>
        <dbReference type="Pfam" id="PF13387"/>
    </source>
</evidence>
<feature type="transmembrane region" description="Helical" evidence="1">
    <location>
        <begin position="218"/>
        <end position="238"/>
    </location>
</feature>
<dbReference type="EMBL" id="CP104205">
    <property type="protein sequence ID" value="UWX55926.1"/>
    <property type="molecule type" value="Genomic_DNA"/>
</dbReference>
<dbReference type="Pfam" id="PF25221">
    <property type="entry name" value="5TMH_Lnb"/>
    <property type="match status" value="1"/>
</dbReference>
<dbReference type="Proteomes" id="UP001059209">
    <property type="component" value="Chromosome"/>
</dbReference>
<feature type="transmembrane region" description="Helical" evidence="1">
    <location>
        <begin position="309"/>
        <end position="326"/>
    </location>
</feature>
<feature type="transmembrane region" description="Helical" evidence="1">
    <location>
        <begin position="250"/>
        <end position="271"/>
    </location>
</feature>
<dbReference type="RefSeq" id="WP_260574435.1">
    <property type="nucleotide sequence ID" value="NZ_CP104205.1"/>
</dbReference>
<keyword evidence="5" id="KW-1185">Reference proteome</keyword>
<dbReference type="InterPro" id="IPR025178">
    <property type="entry name" value="Lnb_N"/>
</dbReference>
<gene>
    <name evidence="4" type="ORF">NYZ99_05975</name>
</gene>
<evidence type="ECO:0000259" key="3">
    <source>
        <dbReference type="Pfam" id="PF25221"/>
    </source>
</evidence>
<evidence type="ECO:0000313" key="4">
    <source>
        <dbReference type="EMBL" id="UWX55926.1"/>
    </source>
</evidence>
<dbReference type="InterPro" id="IPR057436">
    <property type="entry name" value="5TMH_Lnb"/>
</dbReference>
<name>A0ABY5YAQ6_9FLAO</name>
<reference evidence="4" key="1">
    <citation type="submission" date="2022-09" db="EMBL/GenBank/DDBJ databases">
        <title>Maribacter litopenaei sp. nov., isolated from the intestinal tract of the Pacific White Shrimp, Litopenaeus vannamei.</title>
        <authorList>
            <person name="Kim S.Y."/>
            <person name="Hwang C.Y."/>
        </authorList>
    </citation>
    <scope>NUCLEOTIDE SEQUENCE</scope>
    <source>
        <strain evidence="4">HL-LV01</strain>
    </source>
</reference>
<evidence type="ECO:0000256" key="1">
    <source>
        <dbReference type="SAM" id="Phobius"/>
    </source>
</evidence>
<proteinExistence type="predicted"/>
<protein>
    <submittedName>
        <fullName evidence="4">DUF4105 domain-containing protein</fullName>
    </submittedName>
</protein>
<dbReference type="Pfam" id="PF13387">
    <property type="entry name" value="Lnb_N"/>
    <property type="match status" value="1"/>
</dbReference>
<keyword evidence="1" id="KW-0812">Transmembrane</keyword>
<feature type="domain" description="Lnb N-terminal periplasmic" evidence="2">
    <location>
        <begin position="2"/>
        <end position="147"/>
    </location>
</feature>
<keyword evidence="1" id="KW-0472">Membrane</keyword>
<evidence type="ECO:0000313" key="5">
    <source>
        <dbReference type="Proteomes" id="UP001059209"/>
    </source>
</evidence>
<feature type="domain" description="Lnb-like transmembrane" evidence="3">
    <location>
        <begin position="219"/>
        <end position="350"/>
    </location>
</feature>
<keyword evidence="1" id="KW-1133">Transmembrane helix</keyword>
<sequence length="357" mass="42103">MTVGTGEELAAKFGHSAIRFQDSSLGIDEVYGYGTYDFEDSKLLFKFYRRQTGIYNFRIPFTYFKRSYEIEQRWVREQELDLDLEQKTAIVAFLENNLLPENRKYQYDFLFDNCATVIPQVFEKTLGNSLQLNYDHLEEEFTFRELIHQNLELNSWSNFGIDLALGAVIDRKATPYELMFLPLYVYEQMKHTTVDGKPIVKTESVLVDIPAQSYPTPFLLSPVFWLLILLLTVAFMTYKDHRAKKRTKWLDFLLFFITGLAGQLILFLWFFTDHDATKMNFNLLWAFAPNLFVAFLLAKSSLPKWIRTYVFILLCFIGLTILLWLIKFQVFSVLLIFILLSLSLRYLFLRNHLRKTA</sequence>